<reference evidence="2" key="1">
    <citation type="journal article" date="2019" name="Sci. Rep.">
        <title>Draft genome of Tanacetum cinerariifolium, the natural source of mosquito coil.</title>
        <authorList>
            <person name="Yamashiro T."/>
            <person name="Shiraishi A."/>
            <person name="Satake H."/>
            <person name="Nakayama K."/>
        </authorList>
    </citation>
    <scope>NUCLEOTIDE SEQUENCE</scope>
</reference>
<dbReference type="AlphaFoldDB" id="A0A699GZ80"/>
<proteinExistence type="predicted"/>
<feature type="compositionally biased region" description="Low complexity" evidence="1">
    <location>
        <begin position="176"/>
        <end position="185"/>
    </location>
</feature>
<accession>A0A699GZ80</accession>
<protein>
    <submittedName>
        <fullName evidence="2">Uncharacterized protein</fullName>
    </submittedName>
</protein>
<comment type="caution">
    <text evidence="2">The sequence shown here is derived from an EMBL/GenBank/DDBJ whole genome shotgun (WGS) entry which is preliminary data.</text>
</comment>
<evidence type="ECO:0000256" key="1">
    <source>
        <dbReference type="SAM" id="MobiDB-lite"/>
    </source>
</evidence>
<sequence length="523" mass="56368">MSAVIVTADADSLYGCQMIRRWSAGAACGRSASILLHPGGPEAYCAYYTSSSLSSQVSLLRALFVIAAAMVSQLEILCCVHGYVPTVGLFREMDLFAFICHVDPTKVRIEEQGGQNDNVEVVGPYELNEEGGGTKAGDQTEESDCVVQDEVVNIVVDEDVQDVVADKPKRTRKKSNAASGASGSNLPPKKLRKDHDTSGDVGASIIRKSLSTLQGLLEHSTLAEEISVTAVATVPFGTSFVTPTPERKGGRHTDSVFGPNFRTRHLVERSPIPPPLVMTVAVIATIVAATSSALVLGAAARINELNKLKEQSLALEGKKSTLEGRVAMLESTNACKDTELVSKDSLTNQVSVLETPCSELRDQVTDYELYKEQYKVDQDERVKILSDRVAELDSKLIVYVDALVIAIGLVIDKGMQSRLVVEWPAGVLLRFLPMFLPWRKAMGPLVDPLSSENLFDEASISSVPTTAATTTTLSISVTTANVSCIQPISVANYEVLNTEASHSPNIVFEQETLETSPEHPTTN</sequence>
<name>A0A699GZ80_TANCI</name>
<evidence type="ECO:0000313" key="2">
    <source>
        <dbReference type="EMBL" id="GEW91146.1"/>
    </source>
</evidence>
<organism evidence="2">
    <name type="scientific">Tanacetum cinerariifolium</name>
    <name type="common">Dalmatian daisy</name>
    <name type="synonym">Chrysanthemum cinerariifolium</name>
    <dbReference type="NCBI Taxonomy" id="118510"/>
    <lineage>
        <taxon>Eukaryota</taxon>
        <taxon>Viridiplantae</taxon>
        <taxon>Streptophyta</taxon>
        <taxon>Embryophyta</taxon>
        <taxon>Tracheophyta</taxon>
        <taxon>Spermatophyta</taxon>
        <taxon>Magnoliopsida</taxon>
        <taxon>eudicotyledons</taxon>
        <taxon>Gunneridae</taxon>
        <taxon>Pentapetalae</taxon>
        <taxon>asterids</taxon>
        <taxon>campanulids</taxon>
        <taxon>Asterales</taxon>
        <taxon>Asteraceae</taxon>
        <taxon>Asteroideae</taxon>
        <taxon>Anthemideae</taxon>
        <taxon>Anthemidinae</taxon>
        <taxon>Tanacetum</taxon>
    </lineage>
</organism>
<feature type="region of interest" description="Disordered" evidence="1">
    <location>
        <begin position="118"/>
        <end position="142"/>
    </location>
</feature>
<gene>
    <name evidence="2" type="ORF">Tci_263122</name>
</gene>
<feature type="region of interest" description="Disordered" evidence="1">
    <location>
        <begin position="165"/>
        <end position="198"/>
    </location>
</feature>
<dbReference type="EMBL" id="BKCJ010079906">
    <property type="protein sequence ID" value="GEW91146.1"/>
    <property type="molecule type" value="Genomic_DNA"/>
</dbReference>